<comment type="caution">
    <text evidence="1">The sequence shown here is derived from an EMBL/GenBank/DDBJ whole genome shotgun (WGS) entry which is preliminary data.</text>
</comment>
<dbReference type="PANTHER" id="PTHR31118:SF12">
    <property type="entry name" value="CYCLASE-LIKE PROTEIN 2"/>
    <property type="match status" value="1"/>
</dbReference>
<evidence type="ECO:0000313" key="1">
    <source>
        <dbReference type="EMBL" id="TLD42556.1"/>
    </source>
</evidence>
<dbReference type="AlphaFoldDB" id="A0A533QCT4"/>
<proteinExistence type="predicted"/>
<dbReference type="PANTHER" id="PTHR31118">
    <property type="entry name" value="CYCLASE-LIKE PROTEIN 2"/>
    <property type="match status" value="1"/>
</dbReference>
<name>A0A533QCT4_9BACT</name>
<evidence type="ECO:0000313" key="2">
    <source>
        <dbReference type="Proteomes" id="UP000319783"/>
    </source>
</evidence>
<dbReference type="GO" id="GO:0004061">
    <property type="term" value="F:arylformamidase activity"/>
    <property type="evidence" value="ECO:0007669"/>
    <property type="project" value="InterPro"/>
</dbReference>
<dbReference type="Gene3D" id="3.50.30.50">
    <property type="entry name" value="Putative cyclase"/>
    <property type="match status" value="1"/>
</dbReference>
<dbReference type="EMBL" id="SULG01000017">
    <property type="protein sequence ID" value="TLD42556.1"/>
    <property type="molecule type" value="Genomic_DNA"/>
</dbReference>
<dbReference type="Pfam" id="PF04199">
    <property type="entry name" value="Cyclase"/>
    <property type="match status" value="1"/>
</dbReference>
<dbReference type="SUPFAM" id="SSF102198">
    <property type="entry name" value="Putative cyclase"/>
    <property type="match status" value="1"/>
</dbReference>
<dbReference type="GO" id="GO:0019441">
    <property type="term" value="P:L-tryptophan catabolic process to kynurenine"/>
    <property type="evidence" value="ECO:0007669"/>
    <property type="project" value="InterPro"/>
</dbReference>
<gene>
    <name evidence="1" type="ORF">JETT_1112</name>
</gene>
<dbReference type="InterPro" id="IPR037175">
    <property type="entry name" value="KFase_sf"/>
</dbReference>
<organism evidence="1 2">
    <name type="scientific">Candidatus Jettenia ecosi</name>
    <dbReference type="NCBI Taxonomy" id="2494326"/>
    <lineage>
        <taxon>Bacteria</taxon>
        <taxon>Pseudomonadati</taxon>
        <taxon>Planctomycetota</taxon>
        <taxon>Candidatus Brocadiia</taxon>
        <taxon>Candidatus Brocadiales</taxon>
        <taxon>Candidatus Brocadiaceae</taxon>
        <taxon>Candidatus Jettenia</taxon>
    </lineage>
</organism>
<evidence type="ECO:0008006" key="3">
    <source>
        <dbReference type="Google" id="ProtNLM"/>
    </source>
</evidence>
<sequence length="264" mass="29432">MKIFLHILVFGMMVFSHEKYLQAGLLEDAMDGKALVIDLTYPLNEKNPHWPIGNYTPFKYEIIATIKKDRVFSGKYSTPEHLGTHIDAPNHFEQNQPSVDQIPFEQLIGSAVVINIAEKAERDADYTLSLSDISLWEKEHGIIPKGSIVLVNTGWSKRWNNFDDYKNIDKNSCMHFPGYSKEAAGFLVEKRHIKGIGIDTLSGDCGNCSDFQVHHIVNGAGKFILENIANLDKLPPKGATLIIAPIKIEGGSGGQCRIWAILAK</sequence>
<protein>
    <recommendedName>
        <fullName evidence="3">Metal-dependent hydrolase</fullName>
    </recommendedName>
</protein>
<dbReference type="Proteomes" id="UP000319783">
    <property type="component" value="Unassembled WGS sequence"/>
</dbReference>
<dbReference type="InterPro" id="IPR007325">
    <property type="entry name" value="KFase/CYL"/>
</dbReference>
<accession>A0A533QCT4</accession>
<reference evidence="1 2" key="1">
    <citation type="submission" date="2019-04" db="EMBL/GenBank/DDBJ databases">
        <title>Genome of a novel bacterium Candidatus Jettenia ecosi reconstructed from metagenome of an anammox bioreactor.</title>
        <authorList>
            <person name="Mardanov A.V."/>
            <person name="Beletsky A.V."/>
            <person name="Ravin N.V."/>
            <person name="Botchkova E.A."/>
            <person name="Litti Y.V."/>
            <person name="Nozhevnikova A.N."/>
        </authorList>
    </citation>
    <scope>NUCLEOTIDE SEQUENCE [LARGE SCALE GENOMIC DNA]</scope>
    <source>
        <strain evidence="1">J2</strain>
    </source>
</reference>